<dbReference type="PROSITE" id="PS00018">
    <property type="entry name" value="EF_HAND_1"/>
    <property type="match status" value="1"/>
</dbReference>
<dbReference type="EMBL" id="CP036526">
    <property type="protein sequence ID" value="QDT08766.1"/>
    <property type="molecule type" value="Genomic_DNA"/>
</dbReference>
<dbReference type="SMART" id="SM00710">
    <property type="entry name" value="PbH1"/>
    <property type="match status" value="10"/>
</dbReference>
<gene>
    <name evidence="3" type="ORF">K239x_07080</name>
</gene>
<dbReference type="Gene3D" id="3.40.390.10">
    <property type="entry name" value="Collagenase (Catalytic Domain)"/>
    <property type="match status" value="1"/>
</dbReference>
<sequence>MTSRKPQLVQAISSRPSRSPLGGRRDRTRQKRNDKRRALLENLETRQLLAGPDLIGVQPNEGSLLFDGSTLNVSPREIVFQFDDNSEIDPDTLDAIRITRAGDDGVFESASATTDLGTGGQALVEFRAKQSGSIGNGITLNFTSTQRVASTSPVVSVSGRNITVDLASNAGVTTRLRDVLTAINNDTEANVLVEAISVSGSTQNSVSPAALAGSTVVLAGANAAEAVTDFGTNGLVRIRLVSALPGADGLATQVVFEQQNFGSAANPRVFVTGQTVRVQLNSFAGQPSTAADFVNAINNNSDAAALFTATLQQGQINTVIGNRPTSYSPLALGGVSDVLVKPGFVGLGESPREVVFRFAEPLPDDVYQIDVLGTGISALRNVDGERFQDGEDLRRNFSINLGPQVLAVVPEPVRRAANGSLSPETGIIEVHFDNDDLDFAKATDPNFYKLIFTADTVTNTDDALRTVVPTIAPTYDPVTNIVRLDFGRPLSRIPNPNNPVGGNEPFYTGAARLRIGSNEALPTAPFNVDLLGDPQNPSEPGDSFATAFDLNSQWTLTGSTSQSATLRGDIFNTEPFELELPGPDLPGTRVIRPEDPARLTRPVPLAYVQNGADSFDGISVIQYDFADSWLGDDPSRAGIADDTTYFSVISEQQKQRVREVLQLFSEYLGVNFVEVEGSPTSNAFFSITVGDLYGGATGATSGPGGTAVVTKDRDGDGVDDLGVLDFQDFDESIDDQFGEEFFRGAMFLVGQLLGYGYADDLPQPVSQSTDFVFTPGTDNEPAFPSVADIVHGQYLYRPDSTDIDLFRFELTAPGEISVETIAERLSAPSLLDTTVKLFKANSAGGFDEISRNDDYFSNDSLVSLQVDAGIYMIGVSAKGNDTYDPTISGTGFGGLSEGEYELRVDFKPSAVNSITDTTGIALDGDADGRPGGIFDFWFVPSDPGGTGVNRTIYVDKLGTATGGQIGTVGNPFNEIDLALASADPGDTVRVIGNGGTDGLLETAEDNFSYQIGVTSNGLPLVDGATLDVPQGVHLVIDAGAVIKMNRSRIGVGSTSPLIDLSDASIQILGTPTIIGANGLPARDDTNQIIPGSVFLTSINDDSVGAGNSPTFTPAPSPGDWGGIDFRGDLDSADESRRNRENEGTFLNQVQYADIRYGGGSVSIGGRQTVVSPIDMAITRPTIINSSIRDSADAAMAATPDTFAETRFTDPFFQGLTPFTPDYSRIGPEIHGNTVIDNSINGLFIRLSTRTGDQLETISLPSRFDDSDITHVLAENLVIEGTPGGPVIQSTAPSSLLIRPTPTTGGAIPTGTYVYRITNVNASGLESAASQPTIPVTLAAGQSAIQLSQLPTVASGTDFVSRRLYRAEVVAGIPGQFSLVAQLNASNTSHRDTVATGSSLLSADGAALRSRLDASLVIDPGTVLKLDGARIEARFGANLIAEGLPSLPIVFTSIEDQRYGAGGTFDTNDRGDLAELNPGDWGGIYIGHGSTASIDHAVITGGGGTTRIEGGFASFNALEVHQATLRLTNTTLEQNADGRGTLNGTRVGRGDNSEGTVFISASQPIIVGNDFVDGGSAALSFDINSLSSLEVSDHGRSTGDINRIGIVGNTGPLIQNNSMTGNAINGLQVRGGELATAGVWDDVDMVHVVTDSIEIPNQHIYGGLRLQSDARGSLVVKFESAENENAGIVVGGTLLTAANEFVDIADRIGGALQVIGHPDFPVVLTTLADDSAGAGFTRDGQPAVDTNGDGVNGSDLGSQTGDGFRQLPAGPEVNLATTINNDVDPATPGYFEATLQDGHLTNNAGVTVVDANTGQTLVNQNYFFDFATYIIVNNVVTRLNATTITQPVTLIADDVVESRGTFAGPNGEVTWIAQTSFRDGVPVMFSGLDLEAAAGTTLGDVQIVNFFHPDIGFPGFENVFPCGDPGTPDFRATTYQVDQQFGFAHGGYYENDGTNQENASYIGWAADIFTDLETQIAANTQTYSLAGDIDLTSLPAVVDPAFGSVFGPGDVNTAFAWQVDPSATTSTVTSFVELLDDANQICGGASVTAGLWDGVIVREAASDRNVAAVAEQEPIRTAVFGTNDIPDQSQFLGELAPDLKSGDENRRLGFVIDGAITTRDDLDVYSFVAESNTEVWLDIDRTGNQFDSVVELIDANGRILASSNDSIAGETNSGAIFVNTAAGVNSDAAQGLSVVQERLGAQQITVSESAIDEVGGNLFFTHSEATVIPATNSRLNAVLPVDVFLADPAGAVKASLEATFPELGTITATLLRRTDRIVETGTNNLLRAGDDFVVQLQFDETQFVGRSVPVIDADASNIPPVNAGVPFTATVSQLLTGNQLQDAYTTNPKDAGMRLVLPGEANTRNLYHIRVRSSNVQNPLDFTNLTDNSKVRDGLTTGRYELQVRLREQDERPGTQVRLADIRYATTGLQIIGQPLHSPLLGEEHEQAAPNDLLSQAQPLGFFGAANDATPSAAANILQSDTLSKSFGGELDSATDVDWYQFTIDYQNLTRDGAAHYLSTVFDLDYASNFARADMALYVFNAAGELILIGGDSNVADDQPGSVNSNDTGDLSRGSAGSQDPYIGAAELQEGTYFVAVANQQQVPLPLDQFFDPASLNPLLRLEPITSVTRIAEDHIFSSRIGVASQPEVPVLFDNNSFQEYSFDDVLLYVNTSGGLILVNPFTGANYGNIGDFDQNRTFSDIAFTSNGELFGYSDFVGPSTDTTWFYHRIDTSNASLSAPLSTGAGISTFQWNGVPVIDAVTGQEVLPRLLDVASNTGLAVEAITIRNRNGVEEGFFVGNRPDVGALEVDYFNNILYRFDEQTGAAQGANVPLLTGDNAGAGTTPREVGQIDTAPALTALSAQLGITNATEIDAQGVARQSIFDGNSFTLDDLTNPPVTFEFEQSNTLTALGNSPVRDGDAIQIDGRVFEFNTGARVQLDAVAPSGQLTEGSSLTVGTGTSQVIIEYVRFGQAAPGNVAIGLVDGFGNPRSISAITADTVSVINDSVPGLNAQANFDEVFFGISPTTLTSGGGGVTVQGDGGLLNPGAVAVPVDSTVAAESLITTLANVINASGIAVSASGTQLALPSSNVVTIITGSSLTLSGSPGVTPGNIPILLLPTDSAATLASRIETAVESQLPNVTVTPRGTGRSLSIAGPIISNTVGPNIVAGGIPTGGRITGVELVGSTLYAVDNAGGLFSVSSGELSGDAPRQVGRYVSTATDLVGINFSGLRAGPASVQDGELRDILFGITSGGDIYAFNTFGELQPVFAGGRSVISTGIAGAEGLDFSTLDYNLWHVTDTRELDPGHGINELDPNGAQSANGLDDSYRRTDFGLNNNSLAFNYERGNHGGNYASLAERPDQTPRTDGQNVASTYNFPGGAKGVLNSNQFSLEGYSANDKPVLYFNYFLETDVTRDRLRVYVVGADGSETLVASNSEFRQPGFLDDEFDDPDPFQGIDVQVQQIFDGTGTWRQARVPLGDFAGQSGLGLRIEFTTNGTTQTFSDASAFFGRSSPTIRTVAADSLVDGQTFQVNNEEFVIDFAPTLQVPSGSQLADLYSDPLQTSVLTIDGQDYLLNDGTRTATASQISINLLNNTVAGTTLSDLSSQEIATAIAEGVRLNPPPNPGISGFSFSDPEDDPASAGRNDFIYEATSLPYSGGNLTITGTGRLGTDPANGAVTHIDDVDLLRVNVTEGTTISTDVDFDFNTNSSAVIRYFDAEGNSLTNVQFDAATGAVQYTATSDGVIYIGISGTGNNVYDPRLPGTAAAGLVDSYSASISMDLSTAILTEDNAIELNGLTSLSASPSNLFTVTGANATVGNPVRVSRFMTSTQVAQQVQRAIANRFTSGDTTYIPSSGPTLTLAGFTLNDPGPFALPQDRYGDNFTTDEIPDPVNGDLAESSLNNEFEGVYLDDFIIGFAERGEVATASAVVDTAFITNGLLNISTPGDPASQLSTGTYQVEIRDASEYVETFGIPTAFRTFDTNDRLVSSSRSIVAKGAAQIQDGFSFSIFDGRSTVEFEFDLIESNTGVTPGRVQIPYTLLATDPLTGVTRPQTSTEVASSIIAAINRSDVQSLIDVPALQSSGVDAIVDDRINLFGDVVVTDQDGGLAEIAVGSNRGDDNRERESQGVILIENSRFLFNEDYGIDIAHDANADINGTSTESIVRYPRNLIELNSESLVPGVVVQSNVFAFNAVGGLQVAGLTSGITETGNAPIPYERIVNNTFIGGRILSGSQSPAATINGIVFDQGNISFADSVISYNPSAGGGAPTSTFQDSTTVLGAPDGPGRGPEPADGTTTVSLGLGGSITVEFTNNLLTGSGDSRPDLVVFEAGAVESVRVEISRDGVNFFDVGELAGLTNQLDIDAAGFGLQDRFAFVRLTDNRQGDINIGSLGADIDAIGAISTVPVDLFGAAGIGVNIVGNAAPTLLNNVISNSETGVVVDPANTGVVLGGNSYYRNTTDVPTGVSLGQFSEVLSPSEVVFVDAADLVFAPAAGASIIDSSIDSLPERASLVTVRNPLGIPASPILAPRLDVNGQLRVDDPNVETPSGLGERVFKDRGASDRGDLAGPRAILLSPRAPGLGIGAGVVSVLGDAPSFFEVQLIDGLAPADVTPGTGVNDRTVDSGSVLVLKDNVALVEGVDYRFGYNPSTNIIRLTPIAGVWEQDSTYVIRMVDASDAVITASNGNDYVDGGVLNVLDTLGESTAFEYELGIQINLSTSLTAAQADGIVFEVFDGNTLLSFELNSDDNFDNTNNEIPIPEAGTSQQIADAIAAAINSSTALNFTAATAGSTIQLLGGTPLSSVTTTDNFVTTTGAIGTSTGFGFQIPFELAAPASSISDGQTFTIRRGAVDSETFEFTTDGVVNTADAIAINIGGNQTLDQIADQIVRAVGGTGLGVNPSNVGAGRIFLGADANYSLDLSNSTLTQIGVPGEVATVAIPISIGLEATEVSPVIKAVIDAQQLAGVSTTLVDTRVFVEGTVGVNGVGAVDLITIADEVGNQLQNNQVDGRTELTIFIGSGFDFGDAPTPYASLDVDGGPRHAVDTSFAIGATVTPDSNAQLVNADNDDGISLPLSVQTGFDIPNLTIDLTVPVGKTFYLDAWFDWDGDGVFENNDIERRRFGSVGTGRTVLQNGSNSIEDVAADPANGIVQQFGINVPADAKLGETYARFRLSEIDISGPNGDILNTDVSVAAGEIEDVRLLVTNNPFQNPTNFADVNASGFVTPLDALQIINLLASLNPGQTEIDLSSNTLPANMPQFPDANGSGAITPSDILQVINYLAEFGSQQNGNGEQLAQGEFISPASLNSSFVPVNSGGVLAGATTLVGDVLLKESAAEPEAVAPVAAQPTSVFDQPEAIKLDSLVDDLAADATKARESADADGDTDLNAIDELFASL</sequence>
<evidence type="ECO:0000256" key="1">
    <source>
        <dbReference type="SAM" id="MobiDB-lite"/>
    </source>
</evidence>
<dbReference type="Pfam" id="PF20009">
    <property type="entry name" value="GEVED"/>
    <property type="match status" value="1"/>
</dbReference>
<evidence type="ECO:0000259" key="2">
    <source>
        <dbReference type="Pfam" id="PF20009"/>
    </source>
</evidence>
<dbReference type="InterPro" id="IPR024079">
    <property type="entry name" value="MetalloPept_cat_dom_sf"/>
</dbReference>
<dbReference type="GO" id="GO:0008237">
    <property type="term" value="F:metallopeptidase activity"/>
    <property type="evidence" value="ECO:0007669"/>
    <property type="project" value="InterPro"/>
</dbReference>
<dbReference type="InterPro" id="IPR018247">
    <property type="entry name" value="EF_Hand_1_Ca_BS"/>
</dbReference>
<feature type="compositionally biased region" description="Basic residues" evidence="1">
    <location>
        <begin position="26"/>
        <end position="35"/>
    </location>
</feature>
<organism evidence="3 4">
    <name type="scientific">Stieleria marina</name>
    <dbReference type="NCBI Taxonomy" id="1930275"/>
    <lineage>
        <taxon>Bacteria</taxon>
        <taxon>Pseudomonadati</taxon>
        <taxon>Planctomycetota</taxon>
        <taxon>Planctomycetia</taxon>
        <taxon>Pirellulales</taxon>
        <taxon>Pirellulaceae</taxon>
        <taxon>Stieleria</taxon>
    </lineage>
</organism>
<feature type="compositionally biased region" description="Low complexity" evidence="1">
    <location>
        <begin position="13"/>
        <end position="22"/>
    </location>
</feature>
<keyword evidence="4" id="KW-1185">Reference proteome</keyword>
<evidence type="ECO:0000313" key="3">
    <source>
        <dbReference type="EMBL" id="QDT08766.1"/>
    </source>
</evidence>
<dbReference type="OrthoDB" id="247526at2"/>
<dbReference type="RefSeq" id="WP_145416251.1">
    <property type="nucleotide sequence ID" value="NZ_CP036526.1"/>
</dbReference>
<feature type="region of interest" description="Disordered" evidence="1">
    <location>
        <begin position="2556"/>
        <end position="2576"/>
    </location>
</feature>
<dbReference type="InterPro" id="IPR002105">
    <property type="entry name" value="Dockerin_1_rpt"/>
</dbReference>
<dbReference type="GO" id="GO:0000272">
    <property type="term" value="P:polysaccharide catabolic process"/>
    <property type="evidence" value="ECO:0007669"/>
    <property type="project" value="InterPro"/>
</dbReference>
<dbReference type="GO" id="GO:0004553">
    <property type="term" value="F:hydrolase activity, hydrolyzing O-glycosyl compounds"/>
    <property type="evidence" value="ECO:0007669"/>
    <property type="project" value="InterPro"/>
</dbReference>
<accession>A0A517NNR9</accession>
<feature type="domain" description="GEVED" evidence="2">
    <location>
        <begin position="5095"/>
        <end position="5195"/>
    </location>
</feature>
<feature type="region of interest" description="Disordered" evidence="1">
    <location>
        <begin position="1"/>
        <end position="35"/>
    </location>
</feature>
<dbReference type="InterPro" id="IPR045474">
    <property type="entry name" value="GEVED"/>
</dbReference>
<dbReference type="Pfam" id="PF00404">
    <property type="entry name" value="Dockerin_1"/>
    <property type="match status" value="1"/>
</dbReference>
<protein>
    <recommendedName>
        <fullName evidence="2">GEVED domain-containing protein</fullName>
    </recommendedName>
</protein>
<dbReference type="Gene3D" id="2.60.120.380">
    <property type="match status" value="4"/>
</dbReference>
<dbReference type="Proteomes" id="UP000319817">
    <property type="component" value="Chromosome"/>
</dbReference>
<name>A0A517NNR9_9BACT</name>
<dbReference type="InterPro" id="IPR006626">
    <property type="entry name" value="PbH1"/>
</dbReference>
<proteinExistence type="predicted"/>
<evidence type="ECO:0000313" key="4">
    <source>
        <dbReference type="Proteomes" id="UP000319817"/>
    </source>
</evidence>
<reference evidence="3 4" key="1">
    <citation type="submission" date="2019-02" db="EMBL/GenBank/DDBJ databases">
        <title>Deep-cultivation of Planctomycetes and their phenomic and genomic characterization uncovers novel biology.</title>
        <authorList>
            <person name="Wiegand S."/>
            <person name="Jogler M."/>
            <person name="Boedeker C."/>
            <person name="Pinto D."/>
            <person name="Vollmers J."/>
            <person name="Rivas-Marin E."/>
            <person name="Kohn T."/>
            <person name="Peeters S.H."/>
            <person name="Heuer A."/>
            <person name="Rast P."/>
            <person name="Oberbeckmann S."/>
            <person name="Bunk B."/>
            <person name="Jeske O."/>
            <person name="Meyerdierks A."/>
            <person name="Storesund J.E."/>
            <person name="Kallscheuer N."/>
            <person name="Luecker S."/>
            <person name="Lage O.M."/>
            <person name="Pohl T."/>
            <person name="Merkel B.J."/>
            <person name="Hornburger P."/>
            <person name="Mueller R.-W."/>
            <person name="Bruemmer F."/>
            <person name="Labrenz M."/>
            <person name="Spormann A.M."/>
            <person name="Op den Camp H."/>
            <person name="Overmann J."/>
            <person name="Amann R."/>
            <person name="Jetten M.S.M."/>
            <person name="Mascher T."/>
            <person name="Medema M.H."/>
            <person name="Devos D.P."/>
            <person name="Kaster A.-K."/>
            <person name="Ovreas L."/>
            <person name="Rohde M."/>
            <person name="Galperin M.Y."/>
            <person name="Jogler C."/>
        </authorList>
    </citation>
    <scope>NUCLEOTIDE SEQUENCE [LARGE SCALE GENOMIC DNA]</scope>
    <source>
        <strain evidence="3 4">K23_9</strain>
    </source>
</reference>